<evidence type="ECO:0000313" key="1">
    <source>
        <dbReference type="EMBL" id="KAF9782386.1"/>
    </source>
</evidence>
<dbReference type="Proteomes" id="UP000736335">
    <property type="component" value="Unassembled WGS sequence"/>
</dbReference>
<accession>A0A9P6L4J7</accession>
<reference evidence="1" key="1">
    <citation type="journal article" date="2020" name="Nat. Commun.">
        <title>Large-scale genome sequencing of mycorrhizal fungi provides insights into the early evolution of symbiotic traits.</title>
        <authorList>
            <person name="Miyauchi S."/>
            <person name="Kiss E."/>
            <person name="Kuo A."/>
            <person name="Drula E."/>
            <person name="Kohler A."/>
            <person name="Sanchez-Garcia M."/>
            <person name="Morin E."/>
            <person name="Andreopoulos B."/>
            <person name="Barry K.W."/>
            <person name="Bonito G."/>
            <person name="Buee M."/>
            <person name="Carver A."/>
            <person name="Chen C."/>
            <person name="Cichocki N."/>
            <person name="Clum A."/>
            <person name="Culley D."/>
            <person name="Crous P.W."/>
            <person name="Fauchery L."/>
            <person name="Girlanda M."/>
            <person name="Hayes R.D."/>
            <person name="Keri Z."/>
            <person name="LaButti K."/>
            <person name="Lipzen A."/>
            <person name="Lombard V."/>
            <person name="Magnuson J."/>
            <person name="Maillard F."/>
            <person name="Murat C."/>
            <person name="Nolan M."/>
            <person name="Ohm R.A."/>
            <person name="Pangilinan J."/>
            <person name="Pereira M.F."/>
            <person name="Perotto S."/>
            <person name="Peter M."/>
            <person name="Pfister S."/>
            <person name="Riley R."/>
            <person name="Sitrit Y."/>
            <person name="Stielow J.B."/>
            <person name="Szollosi G."/>
            <person name="Zifcakova L."/>
            <person name="Stursova M."/>
            <person name="Spatafora J.W."/>
            <person name="Tedersoo L."/>
            <person name="Vaario L.M."/>
            <person name="Yamada A."/>
            <person name="Yan M."/>
            <person name="Wang P."/>
            <person name="Xu J."/>
            <person name="Bruns T."/>
            <person name="Baldrian P."/>
            <person name="Vilgalys R."/>
            <person name="Dunand C."/>
            <person name="Henrissat B."/>
            <person name="Grigoriev I.V."/>
            <person name="Hibbett D."/>
            <person name="Nagy L.G."/>
            <person name="Martin F.M."/>
        </authorList>
    </citation>
    <scope>NUCLEOTIDE SEQUENCE</scope>
    <source>
        <strain evidence="1">UH-Tt-Lm1</strain>
    </source>
</reference>
<dbReference type="OrthoDB" id="3222645at2759"/>
<proteinExistence type="predicted"/>
<sequence length="368" mass="41362">MEKKKSEFTTSISRLQEENRGLVQRLQEQTSRTASLAAELAEANGIAATREKDIETLRARLNGTLSTVESQSVELANIRTHLPTPDTVVDTDAIKLVGRLNSEIFQAAALLAEACSSVKTRPLPDADNHAASTRVKEMFGTKFVDLVQNVPHENNPAVLRIAFQACIVVFADWIGAAWHFQAEPSPQFFGEVYRNVWLDEEQAVAGHWRAQTRRQIQKLLDPNPDAIRKRFIMHISDSLADVILCAGIHNKHEQMSETIIRIASDRISAVVEMALKLNRMLGEDVTAADIETTWAHAQDIYDPKWMEDDYGDWKTYEARRDLKVLCTTDLGLRRLVKADNEAGWIDKVLIKPKVILEEILSSSPIEAK</sequence>
<keyword evidence="2" id="KW-1185">Reference proteome</keyword>
<dbReference type="AlphaFoldDB" id="A0A9P6L4J7"/>
<reference evidence="1" key="2">
    <citation type="submission" date="2020-11" db="EMBL/GenBank/DDBJ databases">
        <authorList>
            <consortium name="DOE Joint Genome Institute"/>
            <person name="Kuo A."/>
            <person name="Miyauchi S."/>
            <person name="Kiss E."/>
            <person name="Drula E."/>
            <person name="Kohler A."/>
            <person name="Sanchez-Garcia M."/>
            <person name="Andreopoulos B."/>
            <person name="Barry K.W."/>
            <person name="Bonito G."/>
            <person name="Buee M."/>
            <person name="Carver A."/>
            <person name="Chen C."/>
            <person name="Cichocki N."/>
            <person name="Clum A."/>
            <person name="Culley D."/>
            <person name="Crous P.W."/>
            <person name="Fauchery L."/>
            <person name="Girlanda M."/>
            <person name="Hayes R."/>
            <person name="Keri Z."/>
            <person name="Labutti K."/>
            <person name="Lipzen A."/>
            <person name="Lombard V."/>
            <person name="Magnuson J."/>
            <person name="Maillard F."/>
            <person name="Morin E."/>
            <person name="Murat C."/>
            <person name="Nolan M."/>
            <person name="Ohm R."/>
            <person name="Pangilinan J."/>
            <person name="Pereira M."/>
            <person name="Perotto S."/>
            <person name="Peter M."/>
            <person name="Riley R."/>
            <person name="Sitrit Y."/>
            <person name="Stielow B."/>
            <person name="Szollosi G."/>
            <person name="Zifcakova L."/>
            <person name="Stursova M."/>
            <person name="Spatafora J.W."/>
            <person name="Tedersoo L."/>
            <person name="Vaario L.-M."/>
            <person name="Yamada A."/>
            <person name="Yan M."/>
            <person name="Wang P."/>
            <person name="Xu J."/>
            <person name="Bruns T."/>
            <person name="Baldrian P."/>
            <person name="Vilgalys R."/>
            <person name="Henrissat B."/>
            <person name="Grigoriev I.V."/>
            <person name="Hibbett D."/>
            <person name="Nagy L.G."/>
            <person name="Martin F.M."/>
        </authorList>
    </citation>
    <scope>NUCLEOTIDE SEQUENCE</scope>
    <source>
        <strain evidence="1">UH-Tt-Lm1</strain>
    </source>
</reference>
<comment type="caution">
    <text evidence="1">The sequence shown here is derived from an EMBL/GenBank/DDBJ whole genome shotgun (WGS) entry which is preliminary data.</text>
</comment>
<dbReference type="EMBL" id="WIUZ02000012">
    <property type="protein sequence ID" value="KAF9782386.1"/>
    <property type="molecule type" value="Genomic_DNA"/>
</dbReference>
<name>A0A9P6L4J7_9AGAM</name>
<protein>
    <submittedName>
        <fullName evidence="1">Uncharacterized protein</fullName>
    </submittedName>
</protein>
<gene>
    <name evidence="1" type="ORF">BJ322DRAFT_1009539</name>
</gene>
<organism evidence="1 2">
    <name type="scientific">Thelephora terrestris</name>
    <dbReference type="NCBI Taxonomy" id="56493"/>
    <lineage>
        <taxon>Eukaryota</taxon>
        <taxon>Fungi</taxon>
        <taxon>Dikarya</taxon>
        <taxon>Basidiomycota</taxon>
        <taxon>Agaricomycotina</taxon>
        <taxon>Agaricomycetes</taxon>
        <taxon>Thelephorales</taxon>
        <taxon>Thelephoraceae</taxon>
        <taxon>Thelephora</taxon>
    </lineage>
</organism>
<evidence type="ECO:0000313" key="2">
    <source>
        <dbReference type="Proteomes" id="UP000736335"/>
    </source>
</evidence>